<comment type="caution">
    <text evidence="2">The sequence shown here is derived from an EMBL/GenBank/DDBJ whole genome shotgun (WGS) entry which is preliminary data.</text>
</comment>
<evidence type="ECO:0000313" key="2">
    <source>
        <dbReference type="EMBL" id="OGG95416.1"/>
    </source>
</evidence>
<dbReference type="Proteomes" id="UP000178449">
    <property type="component" value="Unassembled WGS sequence"/>
</dbReference>
<dbReference type="CDD" id="cd14797">
    <property type="entry name" value="DUF302"/>
    <property type="match status" value="1"/>
</dbReference>
<dbReference type="PANTHER" id="PTHR38342:SF1">
    <property type="entry name" value="SLR5037 PROTEIN"/>
    <property type="match status" value="1"/>
</dbReference>
<gene>
    <name evidence="2" type="ORF">A2527_07700</name>
</gene>
<dbReference type="Gene3D" id="3.30.310.70">
    <property type="entry name" value="TT1751-like domain"/>
    <property type="match status" value="1"/>
</dbReference>
<feature type="domain" description="DUF302" evidence="1">
    <location>
        <begin position="38"/>
        <end position="101"/>
    </location>
</feature>
<dbReference type="InterPro" id="IPR016796">
    <property type="entry name" value="UCP021774"/>
</dbReference>
<proteinExistence type="predicted"/>
<sequence>MPSNDYGIAVELEGEFGAIREKTIAALKEVGFGLLTEIDAQATIKKKIDKDLEPYSILGFCNPGYAYHGMTNEKDIGLLLPCNVLIRELKPGRFKVTALHPVKMFQIVGRADMMPLAKEVTALLKQAIATLGA</sequence>
<dbReference type="EMBL" id="MFNE01000024">
    <property type="protein sequence ID" value="OGG95416.1"/>
    <property type="molecule type" value="Genomic_DNA"/>
</dbReference>
<organism evidence="2 3">
    <name type="scientific">Candidatus Lambdaproteobacteria bacterium RIFOXYD2_FULL_50_16</name>
    <dbReference type="NCBI Taxonomy" id="1817772"/>
    <lineage>
        <taxon>Bacteria</taxon>
        <taxon>Pseudomonadati</taxon>
        <taxon>Pseudomonadota</taxon>
        <taxon>Candidatus Lambdaproteobacteria</taxon>
    </lineage>
</organism>
<evidence type="ECO:0000313" key="3">
    <source>
        <dbReference type="Proteomes" id="UP000178449"/>
    </source>
</evidence>
<dbReference type="Pfam" id="PF03625">
    <property type="entry name" value="DUF302"/>
    <property type="match status" value="1"/>
</dbReference>
<dbReference type="PIRSF" id="PIRSF021774">
    <property type="entry name" value="UCP021774"/>
    <property type="match status" value="1"/>
</dbReference>
<dbReference type="STRING" id="1817772.A2527_07700"/>
<dbReference type="AlphaFoldDB" id="A0A1F6GBC8"/>
<protein>
    <recommendedName>
        <fullName evidence="1">DUF302 domain-containing protein</fullName>
    </recommendedName>
</protein>
<name>A0A1F6GBC8_9PROT</name>
<dbReference type="SUPFAM" id="SSF103247">
    <property type="entry name" value="TT1751-like"/>
    <property type="match status" value="1"/>
</dbReference>
<dbReference type="InterPro" id="IPR035923">
    <property type="entry name" value="TT1751-like_sf"/>
</dbReference>
<dbReference type="InterPro" id="IPR005180">
    <property type="entry name" value="DUF302"/>
</dbReference>
<dbReference type="PANTHER" id="PTHR38342">
    <property type="entry name" value="SLR5037 PROTEIN"/>
    <property type="match status" value="1"/>
</dbReference>
<evidence type="ECO:0000259" key="1">
    <source>
        <dbReference type="Pfam" id="PF03625"/>
    </source>
</evidence>
<reference evidence="2 3" key="1">
    <citation type="journal article" date="2016" name="Nat. Commun.">
        <title>Thousands of microbial genomes shed light on interconnected biogeochemical processes in an aquifer system.</title>
        <authorList>
            <person name="Anantharaman K."/>
            <person name="Brown C.T."/>
            <person name="Hug L.A."/>
            <person name="Sharon I."/>
            <person name="Castelle C.J."/>
            <person name="Probst A.J."/>
            <person name="Thomas B.C."/>
            <person name="Singh A."/>
            <person name="Wilkins M.J."/>
            <person name="Karaoz U."/>
            <person name="Brodie E.L."/>
            <person name="Williams K.H."/>
            <person name="Hubbard S.S."/>
            <person name="Banfield J.F."/>
        </authorList>
    </citation>
    <scope>NUCLEOTIDE SEQUENCE [LARGE SCALE GENOMIC DNA]</scope>
</reference>
<accession>A0A1F6GBC8</accession>